<sequence length="396" mass="45759">MKKSFLLLFSIIIIYLLVACTNTSGNQLSKSEKISDFQYLYKVIEEGYPFLEVNKRLNNIDWLSKKSDYLKRITNTKNDEQFIRSLSSIIYELNNKHTHLIKDKPSYDYFKNVYSTSNYFGFFDEKVVVNRYEKLDFTSSNEIQSNNYSSVDKLILQDVINNEVGYMYIPEMLKDKEYLTAIENYIDTLEDYKTLVIDIRGNRGGSDACWNTIVSKLAKNDLTSTGYMLFRYNSPTIRNYLNRRELSLESISKLPNKARENMPSETFDMFSGFYKINKTIPKNNNYKFDGNIYLLVDNSVYSSSESFSIFCKDTGFATLIGETTGGDGGGIDPILFYLKNSGLIVRMSSDMYITSNGTCNEEFKTIPDYEIQDCTRTSNFADDNCIKKVLELEKSQ</sequence>
<dbReference type="EMBL" id="JACRWE010000001">
    <property type="protein sequence ID" value="MBC5995379.1"/>
    <property type="molecule type" value="Genomic_DNA"/>
</dbReference>
<evidence type="ECO:0000313" key="3">
    <source>
        <dbReference type="Proteomes" id="UP000609849"/>
    </source>
</evidence>
<dbReference type="Pfam" id="PF03572">
    <property type="entry name" value="Peptidase_S41"/>
    <property type="match status" value="1"/>
</dbReference>
<proteinExistence type="predicted"/>
<dbReference type="SUPFAM" id="SSF52096">
    <property type="entry name" value="ClpP/crotonase"/>
    <property type="match status" value="1"/>
</dbReference>
<gene>
    <name evidence="2" type="ORF">H8923_01285</name>
</gene>
<dbReference type="Proteomes" id="UP000609849">
    <property type="component" value="Unassembled WGS sequence"/>
</dbReference>
<name>A0ABR7JKD0_9FIRM</name>
<dbReference type="InterPro" id="IPR029045">
    <property type="entry name" value="ClpP/crotonase-like_dom_sf"/>
</dbReference>
<dbReference type="Gene3D" id="3.30.750.44">
    <property type="match status" value="1"/>
</dbReference>
<dbReference type="InterPro" id="IPR005151">
    <property type="entry name" value="Tail-specific_protease"/>
</dbReference>
<dbReference type="Gene3D" id="3.90.226.10">
    <property type="entry name" value="2-enoyl-CoA Hydratase, Chain A, domain 1"/>
    <property type="match status" value="1"/>
</dbReference>
<organism evidence="2 3">
    <name type="scientific">Romboutsia faecis</name>
    <dbReference type="NCBI Taxonomy" id="2764597"/>
    <lineage>
        <taxon>Bacteria</taxon>
        <taxon>Bacillati</taxon>
        <taxon>Bacillota</taxon>
        <taxon>Clostridia</taxon>
        <taxon>Peptostreptococcales</taxon>
        <taxon>Peptostreptococcaceae</taxon>
        <taxon>Romboutsia</taxon>
    </lineage>
</organism>
<dbReference type="PROSITE" id="PS51257">
    <property type="entry name" value="PROKAR_LIPOPROTEIN"/>
    <property type="match status" value="1"/>
</dbReference>
<dbReference type="RefSeq" id="WP_187127800.1">
    <property type="nucleotide sequence ID" value="NZ_JACRWE010000001.1"/>
</dbReference>
<evidence type="ECO:0000313" key="2">
    <source>
        <dbReference type="EMBL" id="MBC5995379.1"/>
    </source>
</evidence>
<accession>A0ABR7JKD0</accession>
<keyword evidence="3" id="KW-1185">Reference proteome</keyword>
<comment type="caution">
    <text evidence="2">The sequence shown here is derived from an EMBL/GenBank/DDBJ whole genome shotgun (WGS) entry which is preliminary data.</text>
</comment>
<feature type="domain" description="Tail specific protease" evidence="1">
    <location>
        <begin position="164"/>
        <end position="371"/>
    </location>
</feature>
<reference evidence="2 3" key="1">
    <citation type="submission" date="2020-08" db="EMBL/GenBank/DDBJ databases">
        <authorList>
            <person name="Liu C."/>
            <person name="Sun Q."/>
        </authorList>
    </citation>
    <scope>NUCLEOTIDE SEQUENCE [LARGE SCALE GENOMIC DNA]</scope>
    <source>
        <strain evidence="2 3">NSJ-18</strain>
    </source>
</reference>
<evidence type="ECO:0000259" key="1">
    <source>
        <dbReference type="Pfam" id="PF03572"/>
    </source>
</evidence>
<protein>
    <submittedName>
        <fullName evidence="2">Peptidase S41</fullName>
    </submittedName>
</protein>